<evidence type="ECO:0000313" key="1">
    <source>
        <dbReference type="EMBL" id="KRM63784.1"/>
    </source>
</evidence>
<accession>A0A0R2A8U4</accession>
<dbReference type="RefSeq" id="WP_056976946.1">
    <property type="nucleotide sequence ID" value="NZ_AYYP01000057.1"/>
</dbReference>
<evidence type="ECO:0008006" key="3">
    <source>
        <dbReference type="Google" id="ProtNLM"/>
    </source>
</evidence>
<dbReference type="SUPFAM" id="SSF53756">
    <property type="entry name" value="UDP-Glycosyltransferase/glycogen phosphorylase"/>
    <property type="match status" value="1"/>
</dbReference>
<gene>
    <name evidence="1" type="ORF">FC14_GL000243</name>
</gene>
<dbReference type="Proteomes" id="UP000051008">
    <property type="component" value="Unassembled WGS sequence"/>
</dbReference>
<dbReference type="AlphaFoldDB" id="A0A0R2A8U4"/>
<protein>
    <recommendedName>
        <fullName evidence="3">Glycosyl transferase family 1 domain-containing protein</fullName>
    </recommendedName>
</protein>
<comment type="caution">
    <text evidence="1">The sequence shown here is derived from an EMBL/GenBank/DDBJ whole genome shotgun (WGS) entry which is preliminary data.</text>
</comment>
<keyword evidence="2" id="KW-1185">Reference proteome</keyword>
<dbReference type="OrthoDB" id="9811865at2"/>
<dbReference type="PATRIC" id="fig|1423718.3.peg.257"/>
<name>A0A0R2A8U4_9LACO</name>
<reference evidence="1 2" key="1">
    <citation type="journal article" date="2015" name="Genome Announc.">
        <title>Expanding the biotechnology potential of lactobacilli through comparative genomics of 213 strains and associated genera.</title>
        <authorList>
            <person name="Sun Z."/>
            <person name="Harris H.M."/>
            <person name="McCann A."/>
            <person name="Guo C."/>
            <person name="Argimon S."/>
            <person name="Zhang W."/>
            <person name="Yang X."/>
            <person name="Jeffery I.B."/>
            <person name="Cooney J.C."/>
            <person name="Kagawa T.F."/>
            <person name="Liu W."/>
            <person name="Song Y."/>
            <person name="Salvetti E."/>
            <person name="Wrobel A."/>
            <person name="Rasinkangas P."/>
            <person name="Parkhill J."/>
            <person name="Rea M.C."/>
            <person name="O'Sullivan O."/>
            <person name="Ritari J."/>
            <person name="Douillard F.P."/>
            <person name="Paul Ross R."/>
            <person name="Yang R."/>
            <person name="Briner A.E."/>
            <person name="Felis G.E."/>
            <person name="de Vos W.M."/>
            <person name="Barrangou R."/>
            <person name="Klaenhammer T.R."/>
            <person name="Caufield P.W."/>
            <person name="Cui Y."/>
            <person name="Zhang H."/>
            <person name="O'Toole P.W."/>
        </authorList>
    </citation>
    <scope>NUCLEOTIDE SEQUENCE [LARGE SCALE GENOMIC DNA]</scope>
    <source>
        <strain evidence="1 2">DSM 20509</strain>
    </source>
</reference>
<proteinExistence type="predicted"/>
<sequence>MPNIAIIGYNIFGIGGTTRSNLNLMHEFGHSEYQLTYYNYTKFSKRDVLSLKNKYPYTSKVDFRFFLELYSLEPKQSYDYIFVTREDFFPLAKILRKAYPQAIIIGEIHTPLALLNRKLTGLEYFSCLRVATESIKEKLSSQYGYNRIYVQTVSLAHLNWNFKEQVTNSNLLVHSRFDDSQKDISYTLRLLNQLVNNEGQKQVKLYLSGTGPDLGKYKKYIKNHQLKNNVTISQRKLPQNFTAISTSHYETLGYSIIESVAQGHRVLAYYGDDDVVYENLADVPLITWLSKDLKEDTPRVLAGLRARPTLAEFRESQAALEKLAGHYLEKFLANTQLYQGVKFDLAKITSADIPTCRKQIEAVLGSPLAPWYIKLYRYLKKTSLKIFLPK</sequence>
<organism evidence="1 2">
    <name type="scientific">Ligilactobacillus agilis DSM 20509</name>
    <dbReference type="NCBI Taxonomy" id="1423718"/>
    <lineage>
        <taxon>Bacteria</taxon>
        <taxon>Bacillati</taxon>
        <taxon>Bacillota</taxon>
        <taxon>Bacilli</taxon>
        <taxon>Lactobacillales</taxon>
        <taxon>Lactobacillaceae</taxon>
        <taxon>Ligilactobacillus</taxon>
    </lineage>
</organism>
<dbReference type="EMBL" id="AYYP01000057">
    <property type="protein sequence ID" value="KRM63784.1"/>
    <property type="molecule type" value="Genomic_DNA"/>
</dbReference>
<evidence type="ECO:0000313" key="2">
    <source>
        <dbReference type="Proteomes" id="UP000051008"/>
    </source>
</evidence>
<dbReference type="Gene3D" id="3.40.50.2000">
    <property type="entry name" value="Glycogen Phosphorylase B"/>
    <property type="match status" value="2"/>
</dbReference>